<protein>
    <recommendedName>
        <fullName evidence="3">Glycosyl transferase family 1 domain-containing protein</fullName>
    </recommendedName>
</protein>
<evidence type="ECO:0000313" key="2">
    <source>
        <dbReference type="EMBL" id="ETV73208.1"/>
    </source>
</evidence>
<dbReference type="SUPFAM" id="SSF53756">
    <property type="entry name" value="UDP-Glycosyltransferase/glycogen phosphorylase"/>
    <property type="match status" value="1"/>
</dbReference>
<dbReference type="AlphaFoldDB" id="W4G2P5"/>
<reference evidence="2" key="1">
    <citation type="submission" date="2013-12" db="EMBL/GenBank/DDBJ databases">
        <title>The Genome Sequence of Aphanomyces astaci APO3.</title>
        <authorList>
            <consortium name="The Broad Institute Genomics Platform"/>
            <person name="Russ C."/>
            <person name="Tyler B."/>
            <person name="van West P."/>
            <person name="Dieguez-Uribeondo J."/>
            <person name="Young S.K."/>
            <person name="Zeng Q."/>
            <person name="Gargeya S."/>
            <person name="Fitzgerald M."/>
            <person name="Abouelleil A."/>
            <person name="Alvarado L."/>
            <person name="Chapman S.B."/>
            <person name="Gainer-Dewar J."/>
            <person name="Goldberg J."/>
            <person name="Griggs A."/>
            <person name="Gujja S."/>
            <person name="Hansen M."/>
            <person name="Howarth C."/>
            <person name="Imamovic A."/>
            <person name="Ireland A."/>
            <person name="Larimer J."/>
            <person name="McCowan C."/>
            <person name="Murphy C."/>
            <person name="Pearson M."/>
            <person name="Poon T.W."/>
            <person name="Priest M."/>
            <person name="Roberts A."/>
            <person name="Saif S."/>
            <person name="Shea T."/>
            <person name="Sykes S."/>
            <person name="Wortman J."/>
            <person name="Nusbaum C."/>
            <person name="Birren B."/>
        </authorList>
    </citation>
    <scope>NUCLEOTIDE SEQUENCE [LARGE SCALE GENOMIC DNA]</scope>
    <source>
        <strain evidence="2">APO3</strain>
    </source>
</reference>
<feature type="transmembrane region" description="Helical" evidence="1">
    <location>
        <begin position="20"/>
        <end position="39"/>
    </location>
</feature>
<evidence type="ECO:0000256" key="1">
    <source>
        <dbReference type="SAM" id="Phobius"/>
    </source>
</evidence>
<keyword evidence="1" id="KW-0812">Transmembrane</keyword>
<dbReference type="RefSeq" id="XP_009837414.1">
    <property type="nucleotide sequence ID" value="XM_009839112.1"/>
</dbReference>
<dbReference type="VEuPathDB" id="FungiDB:H257_12012"/>
<keyword evidence="1" id="KW-1133">Transmembrane helix</keyword>
<dbReference type="GeneID" id="20814008"/>
<proteinExistence type="predicted"/>
<dbReference type="Gene3D" id="3.40.50.2000">
    <property type="entry name" value="Glycogen Phosphorylase B"/>
    <property type="match status" value="1"/>
</dbReference>
<gene>
    <name evidence="2" type="ORF">H257_12012</name>
</gene>
<organism evidence="2">
    <name type="scientific">Aphanomyces astaci</name>
    <name type="common">Crayfish plague agent</name>
    <dbReference type="NCBI Taxonomy" id="112090"/>
    <lineage>
        <taxon>Eukaryota</taxon>
        <taxon>Sar</taxon>
        <taxon>Stramenopiles</taxon>
        <taxon>Oomycota</taxon>
        <taxon>Saprolegniomycetes</taxon>
        <taxon>Saprolegniales</taxon>
        <taxon>Verrucalvaceae</taxon>
        <taxon>Aphanomyces</taxon>
    </lineage>
</organism>
<keyword evidence="1" id="KW-0472">Membrane</keyword>
<dbReference type="OrthoDB" id="2100592at2759"/>
<dbReference type="EMBL" id="KI913150">
    <property type="protein sequence ID" value="ETV73208.1"/>
    <property type="molecule type" value="Genomic_DNA"/>
</dbReference>
<accession>W4G2P5</accession>
<name>W4G2P5_APHAT</name>
<evidence type="ECO:0008006" key="3">
    <source>
        <dbReference type="Google" id="ProtNLM"/>
    </source>
</evidence>
<sequence>MAQYKDKPVRFYTGSLWKKLRVYIVGCVGLIVMVQLWSLRRRGGSAGFKGRERRADTATTYDVLADILHLNNLNEVCFHEKEAVISYGYNSTAVDASLLLHPSTDHAVLIQFLSQCPDVDIYLPPGLRNHGYCEDGMVYVKFLKARALPRWVFDMELQHKGQSLSYFDLCPHTALLFMNHYFDGIPDLSTFPPHKKIVLMPNVEMYELEASHYRRVDYVLAKTFDGFQRITAWYAREGNPRQTKVFYTQHVSSDPTQAARHAPNVHIEPRDFSNLRFFHANGHSTEKMTYQLIECWSRRPDFPRLDVYSMDERSREAFDRFFKDKPAGNLRYHWGQDVDVVEFGRLMAQVPVILCPSGMEGFGHYINQARASGALVATTNAAPMNELIDADSGVLIDGNLWTADAPKQVMAQGYRIFREGFFREGMEYMVHPENICAAVDYIMSLTPAQRAEKAQNGQRRYLAQFQTFRTNMNAFRKQLLLDVHGDI</sequence>